<dbReference type="Proteomes" id="UP000215914">
    <property type="component" value="Chromosome 15"/>
</dbReference>
<reference evidence="2" key="1">
    <citation type="journal article" date="2017" name="Nature">
        <title>The sunflower genome provides insights into oil metabolism, flowering and Asterid evolution.</title>
        <authorList>
            <person name="Badouin H."/>
            <person name="Gouzy J."/>
            <person name="Grassa C.J."/>
            <person name="Murat F."/>
            <person name="Staton S.E."/>
            <person name="Cottret L."/>
            <person name="Lelandais-Briere C."/>
            <person name="Owens G.L."/>
            <person name="Carrere S."/>
            <person name="Mayjonade B."/>
            <person name="Legrand L."/>
            <person name="Gill N."/>
            <person name="Kane N.C."/>
            <person name="Bowers J.E."/>
            <person name="Hubner S."/>
            <person name="Bellec A."/>
            <person name="Berard A."/>
            <person name="Berges H."/>
            <person name="Blanchet N."/>
            <person name="Boniface M.C."/>
            <person name="Brunel D."/>
            <person name="Catrice O."/>
            <person name="Chaidir N."/>
            <person name="Claudel C."/>
            <person name="Donnadieu C."/>
            <person name="Faraut T."/>
            <person name="Fievet G."/>
            <person name="Helmstetter N."/>
            <person name="King M."/>
            <person name="Knapp S.J."/>
            <person name="Lai Z."/>
            <person name="Le Paslier M.C."/>
            <person name="Lippi Y."/>
            <person name="Lorenzon L."/>
            <person name="Mandel J.R."/>
            <person name="Marage G."/>
            <person name="Marchand G."/>
            <person name="Marquand E."/>
            <person name="Bret-Mestries E."/>
            <person name="Morien E."/>
            <person name="Nambeesan S."/>
            <person name="Nguyen T."/>
            <person name="Pegot-Espagnet P."/>
            <person name="Pouilly N."/>
            <person name="Raftis F."/>
            <person name="Sallet E."/>
            <person name="Schiex T."/>
            <person name="Thomas J."/>
            <person name="Vandecasteele C."/>
            <person name="Vares D."/>
            <person name="Vear F."/>
            <person name="Vautrin S."/>
            <person name="Crespi M."/>
            <person name="Mangin B."/>
            <person name="Burke J.M."/>
            <person name="Salse J."/>
            <person name="Munos S."/>
            <person name="Vincourt P."/>
            <person name="Rieseberg L.H."/>
            <person name="Langlade N.B."/>
        </authorList>
    </citation>
    <scope>NUCLEOTIDE SEQUENCE [LARGE SCALE GENOMIC DNA]</scope>
    <source>
        <strain evidence="2">cv. SF193</strain>
    </source>
</reference>
<dbReference type="EMBL" id="CM007904">
    <property type="protein sequence ID" value="OTF94355.1"/>
    <property type="molecule type" value="Genomic_DNA"/>
</dbReference>
<proteinExistence type="predicted"/>
<dbReference type="AlphaFoldDB" id="A0A251S7W8"/>
<keyword evidence="2" id="KW-1185">Reference proteome</keyword>
<gene>
    <name evidence="1" type="ORF">HannXRQ_Chr15g0471121</name>
</gene>
<evidence type="ECO:0000313" key="2">
    <source>
        <dbReference type="Proteomes" id="UP000215914"/>
    </source>
</evidence>
<accession>A0A251S7W8</accession>
<protein>
    <submittedName>
        <fullName evidence="1">Uncharacterized protein</fullName>
    </submittedName>
</protein>
<organism evidence="1 2">
    <name type="scientific">Helianthus annuus</name>
    <name type="common">Common sunflower</name>
    <dbReference type="NCBI Taxonomy" id="4232"/>
    <lineage>
        <taxon>Eukaryota</taxon>
        <taxon>Viridiplantae</taxon>
        <taxon>Streptophyta</taxon>
        <taxon>Embryophyta</taxon>
        <taxon>Tracheophyta</taxon>
        <taxon>Spermatophyta</taxon>
        <taxon>Magnoliopsida</taxon>
        <taxon>eudicotyledons</taxon>
        <taxon>Gunneridae</taxon>
        <taxon>Pentapetalae</taxon>
        <taxon>asterids</taxon>
        <taxon>campanulids</taxon>
        <taxon>Asterales</taxon>
        <taxon>Asteraceae</taxon>
        <taxon>Asteroideae</taxon>
        <taxon>Heliantheae alliance</taxon>
        <taxon>Heliantheae</taxon>
        <taxon>Helianthus</taxon>
    </lineage>
</organism>
<evidence type="ECO:0000313" key="1">
    <source>
        <dbReference type="EMBL" id="OTF94355.1"/>
    </source>
</evidence>
<sequence length="92" mass="10415">MLMWSDMCVPTWHSSPPPSKRFNGIVYRLHNKGKPSPMESSSAPPHCQQSPLNHMATIGLQQQEQNKDRSLSPQSEIDLFLQGFNFTNICCV</sequence>
<dbReference type="InParanoid" id="A0A251S7W8"/>
<name>A0A251S7W8_HELAN</name>